<dbReference type="EMBL" id="CP009247">
    <property type="protein sequence ID" value="APT89287.1"/>
    <property type="molecule type" value="Genomic_DNA"/>
</dbReference>
<dbReference type="Proteomes" id="UP000185434">
    <property type="component" value="Chromosome"/>
</dbReference>
<name>A0A1L7CTY1_9CORY</name>
<dbReference type="Gene3D" id="1.10.1200.10">
    <property type="entry name" value="ACP-like"/>
    <property type="match status" value="1"/>
</dbReference>
<evidence type="ECO:0000256" key="2">
    <source>
        <dbReference type="ARBA" id="ARBA00022553"/>
    </source>
</evidence>
<accession>A0A1L7CTY1</accession>
<evidence type="ECO:0000313" key="5">
    <source>
        <dbReference type="EMBL" id="APT89287.1"/>
    </source>
</evidence>
<dbReference type="InterPro" id="IPR009081">
    <property type="entry name" value="PP-bd_ACP"/>
</dbReference>
<organism evidence="5 6">
    <name type="scientific">Corynebacterium frankenforstense DSM 45800</name>
    <dbReference type="NCBI Taxonomy" id="1437875"/>
    <lineage>
        <taxon>Bacteria</taxon>
        <taxon>Bacillati</taxon>
        <taxon>Actinomycetota</taxon>
        <taxon>Actinomycetes</taxon>
        <taxon>Mycobacteriales</taxon>
        <taxon>Corynebacteriaceae</taxon>
        <taxon>Corynebacterium</taxon>
    </lineage>
</organism>
<evidence type="ECO:0000256" key="3">
    <source>
        <dbReference type="SAM" id="MobiDB-lite"/>
    </source>
</evidence>
<dbReference type="SUPFAM" id="SSF47336">
    <property type="entry name" value="ACP-like"/>
    <property type="match status" value="1"/>
</dbReference>
<dbReference type="PROSITE" id="PS00012">
    <property type="entry name" value="PHOSPHOPANTETHEINE"/>
    <property type="match status" value="1"/>
</dbReference>
<dbReference type="KEGG" id="cfk:CFRA_08535"/>
<reference evidence="5 6" key="1">
    <citation type="submission" date="2014-08" db="EMBL/GenBank/DDBJ databases">
        <title>Complete genome sequence of Corynebacterium frankenforstense ST18(T) (=DSM 45800(T)), isolated from raw cow milk.</title>
        <authorList>
            <person name="Ruckert C."/>
            <person name="Albersmeier A."/>
            <person name="Winkler A."/>
            <person name="Lipski A."/>
            <person name="Kalinowski J."/>
        </authorList>
    </citation>
    <scope>NUCLEOTIDE SEQUENCE [LARGE SCALE GENOMIC DNA]</scope>
    <source>
        <strain evidence="5 6">ST18</strain>
    </source>
</reference>
<dbReference type="SMART" id="SM00823">
    <property type="entry name" value="PKS_PP"/>
    <property type="match status" value="1"/>
</dbReference>
<feature type="domain" description="Carrier" evidence="4">
    <location>
        <begin position="55"/>
        <end position="130"/>
    </location>
</feature>
<dbReference type="STRING" id="1437875.CFRA_08535"/>
<evidence type="ECO:0000259" key="4">
    <source>
        <dbReference type="PROSITE" id="PS50075"/>
    </source>
</evidence>
<feature type="compositionally biased region" description="Low complexity" evidence="3">
    <location>
        <begin position="26"/>
        <end position="36"/>
    </location>
</feature>
<dbReference type="InterPro" id="IPR020806">
    <property type="entry name" value="PKS_PP-bd"/>
</dbReference>
<dbReference type="GO" id="GO:0031177">
    <property type="term" value="F:phosphopantetheine binding"/>
    <property type="evidence" value="ECO:0007669"/>
    <property type="project" value="InterPro"/>
</dbReference>
<dbReference type="InterPro" id="IPR006162">
    <property type="entry name" value="Ppantetheine_attach_site"/>
</dbReference>
<dbReference type="AlphaFoldDB" id="A0A1L7CTY1"/>
<dbReference type="RefSeq" id="WP_075664283.1">
    <property type="nucleotide sequence ID" value="NZ_CP009247.1"/>
</dbReference>
<proteinExistence type="predicted"/>
<feature type="region of interest" description="Disordered" evidence="3">
    <location>
        <begin position="15"/>
        <end position="51"/>
    </location>
</feature>
<dbReference type="InterPro" id="IPR036736">
    <property type="entry name" value="ACP-like_sf"/>
</dbReference>
<keyword evidence="2" id="KW-0597">Phosphoprotein</keyword>
<sequence>MGDLAAQLAAKFNTEVPLDADDSGEAAEGAAATSTGDGKKSAKAQAKADPRAGADPLLAEFAALVEDVAGVEAGEVTRESRLREDLGVDSLSLIELTVRAEETFGVRLADKTVAGFGNVGEGLDHLAEHRSPAE</sequence>
<evidence type="ECO:0000256" key="1">
    <source>
        <dbReference type="ARBA" id="ARBA00022450"/>
    </source>
</evidence>
<gene>
    <name evidence="5" type="ORF">CFRA_08535</name>
</gene>
<keyword evidence="1" id="KW-0596">Phosphopantetheine</keyword>
<dbReference type="PROSITE" id="PS50075">
    <property type="entry name" value="CARRIER"/>
    <property type="match status" value="1"/>
</dbReference>
<evidence type="ECO:0000313" key="6">
    <source>
        <dbReference type="Proteomes" id="UP000185434"/>
    </source>
</evidence>
<keyword evidence="6" id="KW-1185">Reference proteome</keyword>
<dbReference type="Pfam" id="PF00550">
    <property type="entry name" value="PP-binding"/>
    <property type="match status" value="1"/>
</dbReference>
<protein>
    <recommendedName>
        <fullName evidence="4">Carrier domain-containing protein</fullName>
    </recommendedName>
</protein>